<dbReference type="InterPro" id="IPR036097">
    <property type="entry name" value="HisK_dim/P_sf"/>
</dbReference>
<dbReference type="GO" id="GO:0000155">
    <property type="term" value="F:phosphorelay sensor kinase activity"/>
    <property type="evidence" value="ECO:0007669"/>
    <property type="project" value="InterPro"/>
</dbReference>
<gene>
    <name evidence="11" type="ORF">B0A73_16165</name>
    <name evidence="10" type="ORF">IW18_01845</name>
</gene>
<evidence type="ECO:0000256" key="6">
    <source>
        <dbReference type="ARBA" id="ARBA00022777"/>
    </source>
</evidence>
<dbReference type="RefSeq" id="WP_041515853.1">
    <property type="nucleotide sequence ID" value="NZ_JPRK01000002.1"/>
</dbReference>
<evidence type="ECO:0000256" key="7">
    <source>
        <dbReference type="ARBA" id="ARBA00022840"/>
    </source>
</evidence>
<evidence type="ECO:0000256" key="2">
    <source>
        <dbReference type="ARBA" id="ARBA00012438"/>
    </source>
</evidence>
<evidence type="ECO:0000259" key="9">
    <source>
        <dbReference type="PROSITE" id="PS50109"/>
    </source>
</evidence>
<dbReference type="InterPro" id="IPR036890">
    <property type="entry name" value="HATPase_C_sf"/>
</dbReference>
<evidence type="ECO:0000256" key="1">
    <source>
        <dbReference type="ARBA" id="ARBA00000085"/>
    </source>
</evidence>
<dbReference type="PRINTS" id="PR00344">
    <property type="entry name" value="BCTRLSENSOR"/>
</dbReference>
<keyword evidence="5" id="KW-0547">Nucleotide-binding</keyword>
<sequence>MKFPTLDKKLKERTKELTCLYEISQIISETNSIKKEVLKKIISCTRKAWCFHKEAIVEINILTFNLSTSQILNKTITQVSQIPISGTSSGYITVHYPDAKYTYEDFLEEEQKLLNTIAIEVGNYIEKFQNLKKKASLRKTLERMDRLSILGEITAGIAHELNTPLANVLGFAELIKQNNTDPEITSDISIIINSVIYSREIIKKLMFFSREMPQQLKPTELKPIVTFAVSFLKQNFQKKEIKNEVFFRDENIIAKIDSVQITQVLFNLLLNAIYSSPNNSLIKIKIDNDYQNIIIKIEDQGTGVSDDIKSKIFEPFFTTKSKKKGLGLGLSVVQGIIQNHNGEITVKDNFPKGAIFTIRLPQI</sequence>
<feature type="domain" description="Histidine kinase" evidence="9">
    <location>
        <begin position="156"/>
        <end position="363"/>
    </location>
</feature>
<dbReference type="EC" id="2.7.13.3" evidence="2"/>
<dbReference type="Proteomes" id="UP000032061">
    <property type="component" value="Unassembled WGS sequence"/>
</dbReference>
<dbReference type="OrthoDB" id="9806995at2"/>
<reference evidence="11 13" key="2">
    <citation type="submission" date="2016-11" db="EMBL/GenBank/DDBJ databases">
        <title>Whole genomes of Flavobacteriaceae.</title>
        <authorList>
            <person name="Stine C."/>
            <person name="Li C."/>
            <person name="Tadesse D."/>
        </authorList>
    </citation>
    <scope>NUCLEOTIDE SEQUENCE [LARGE SCALE GENOMIC DNA]</scope>
    <source>
        <strain evidence="11 13">ATCC 51468</strain>
    </source>
</reference>
<dbReference type="Gene3D" id="3.30.565.10">
    <property type="entry name" value="Histidine kinase-like ATPase, C-terminal domain"/>
    <property type="match status" value="1"/>
</dbReference>
<dbReference type="InterPro" id="IPR005467">
    <property type="entry name" value="His_kinase_dom"/>
</dbReference>
<protein>
    <recommendedName>
        <fullName evidence="2">histidine kinase</fullName>
        <ecNumber evidence="2">2.7.13.3</ecNumber>
    </recommendedName>
</protein>
<evidence type="ECO:0000256" key="5">
    <source>
        <dbReference type="ARBA" id="ARBA00022741"/>
    </source>
</evidence>
<dbReference type="Pfam" id="PF02518">
    <property type="entry name" value="HATPase_c"/>
    <property type="match status" value="1"/>
</dbReference>
<dbReference type="PROSITE" id="PS50109">
    <property type="entry name" value="HIS_KIN"/>
    <property type="match status" value="1"/>
</dbReference>
<dbReference type="EMBL" id="MUGX01000023">
    <property type="protein sequence ID" value="OXA85547.1"/>
    <property type="molecule type" value="Genomic_DNA"/>
</dbReference>
<keyword evidence="8" id="KW-0902">Two-component regulatory system</keyword>
<dbReference type="Pfam" id="PF00512">
    <property type="entry name" value="HisKA"/>
    <property type="match status" value="1"/>
</dbReference>
<dbReference type="Gene3D" id="1.10.287.130">
    <property type="match status" value="1"/>
</dbReference>
<evidence type="ECO:0000256" key="4">
    <source>
        <dbReference type="ARBA" id="ARBA00022679"/>
    </source>
</evidence>
<keyword evidence="4" id="KW-0808">Transferase</keyword>
<dbReference type="GO" id="GO:0005524">
    <property type="term" value="F:ATP binding"/>
    <property type="evidence" value="ECO:0007669"/>
    <property type="project" value="UniProtKB-KW"/>
</dbReference>
<dbReference type="PANTHER" id="PTHR43065:SF10">
    <property type="entry name" value="PEROXIDE STRESS-ACTIVATED HISTIDINE KINASE MAK3"/>
    <property type="match status" value="1"/>
</dbReference>
<dbReference type="CDD" id="cd00082">
    <property type="entry name" value="HisKA"/>
    <property type="match status" value="1"/>
</dbReference>
<keyword evidence="7" id="KW-0067">ATP-binding</keyword>
<dbReference type="STRING" id="37752.IW18_01845"/>
<comment type="catalytic activity">
    <reaction evidence="1">
        <text>ATP + protein L-histidine = ADP + protein N-phospho-L-histidine.</text>
        <dbReference type="EC" id="2.7.13.3"/>
    </reaction>
</comment>
<dbReference type="SMART" id="SM00388">
    <property type="entry name" value="HisKA"/>
    <property type="match status" value="1"/>
</dbReference>
<name>A0A0D0F0F2_9FLAO</name>
<evidence type="ECO:0000313" key="13">
    <source>
        <dbReference type="Proteomes" id="UP000198302"/>
    </source>
</evidence>
<dbReference type="EMBL" id="JPRK01000002">
    <property type="protein sequence ID" value="KIO54768.1"/>
    <property type="molecule type" value="Genomic_DNA"/>
</dbReference>
<dbReference type="PANTHER" id="PTHR43065">
    <property type="entry name" value="SENSOR HISTIDINE KINASE"/>
    <property type="match status" value="1"/>
</dbReference>
<dbReference type="InterPro" id="IPR003594">
    <property type="entry name" value="HATPase_dom"/>
</dbReference>
<evidence type="ECO:0000256" key="8">
    <source>
        <dbReference type="ARBA" id="ARBA00023012"/>
    </source>
</evidence>
<evidence type="ECO:0000256" key="3">
    <source>
        <dbReference type="ARBA" id="ARBA00022553"/>
    </source>
</evidence>
<dbReference type="SUPFAM" id="SSF55874">
    <property type="entry name" value="ATPase domain of HSP90 chaperone/DNA topoisomerase II/histidine kinase"/>
    <property type="match status" value="1"/>
</dbReference>
<keyword evidence="13" id="KW-1185">Reference proteome</keyword>
<evidence type="ECO:0000313" key="11">
    <source>
        <dbReference type="EMBL" id="OXA85547.1"/>
    </source>
</evidence>
<evidence type="ECO:0000313" key="10">
    <source>
        <dbReference type="EMBL" id="KIO54768.1"/>
    </source>
</evidence>
<dbReference type="InterPro" id="IPR003661">
    <property type="entry name" value="HisK_dim/P_dom"/>
</dbReference>
<accession>A0A0D0F0F2</accession>
<dbReference type="SMART" id="SM00387">
    <property type="entry name" value="HATPase_c"/>
    <property type="match status" value="1"/>
</dbReference>
<evidence type="ECO:0000313" key="12">
    <source>
        <dbReference type="Proteomes" id="UP000032061"/>
    </source>
</evidence>
<organism evidence="10 12">
    <name type="scientific">Flavobacterium hibernum</name>
    <dbReference type="NCBI Taxonomy" id="37752"/>
    <lineage>
        <taxon>Bacteria</taxon>
        <taxon>Pseudomonadati</taxon>
        <taxon>Bacteroidota</taxon>
        <taxon>Flavobacteriia</taxon>
        <taxon>Flavobacteriales</taxon>
        <taxon>Flavobacteriaceae</taxon>
        <taxon>Flavobacterium</taxon>
    </lineage>
</organism>
<dbReference type="AlphaFoldDB" id="A0A0D0F0F2"/>
<dbReference type="SUPFAM" id="SSF47384">
    <property type="entry name" value="Homodimeric domain of signal transducing histidine kinase"/>
    <property type="match status" value="1"/>
</dbReference>
<dbReference type="Proteomes" id="UP000198302">
    <property type="component" value="Unassembled WGS sequence"/>
</dbReference>
<reference evidence="10 12" key="1">
    <citation type="submission" date="2015-01" db="EMBL/GenBank/DDBJ databases">
        <title>Genome of Flavobacterium hibernum DSM 12611.</title>
        <authorList>
            <person name="Stropko S.J."/>
            <person name="Pipes S.E."/>
            <person name="Newman J.D."/>
        </authorList>
    </citation>
    <scope>NUCLEOTIDE SEQUENCE [LARGE SCALE GENOMIC DNA]</scope>
    <source>
        <strain evidence="10 12">DSM 12611</strain>
    </source>
</reference>
<comment type="caution">
    <text evidence="10">The sequence shown here is derived from an EMBL/GenBank/DDBJ whole genome shotgun (WGS) entry which is preliminary data.</text>
</comment>
<proteinExistence type="predicted"/>
<keyword evidence="6 11" id="KW-0418">Kinase</keyword>
<dbReference type="InterPro" id="IPR004358">
    <property type="entry name" value="Sig_transdc_His_kin-like_C"/>
</dbReference>
<keyword evidence="3" id="KW-0597">Phosphoprotein</keyword>